<dbReference type="AlphaFoldDB" id="A0AAV2KLX2"/>
<dbReference type="PANTHER" id="PTHR45784">
    <property type="entry name" value="C-TYPE LECTIN DOMAIN FAMILY 20 MEMBER A-RELATED"/>
    <property type="match status" value="1"/>
</dbReference>
<evidence type="ECO:0000259" key="2">
    <source>
        <dbReference type="PROSITE" id="PS50041"/>
    </source>
</evidence>
<keyword evidence="4" id="KW-1185">Reference proteome</keyword>
<protein>
    <recommendedName>
        <fullName evidence="2">C-type lectin domain-containing protein</fullName>
    </recommendedName>
</protein>
<gene>
    <name evidence="3" type="ORF">KC01_LOCUS19389</name>
</gene>
<sequence>MNPTALWLLLVPGLSGLGLSFPQKTFHLVQEDQDWSGAQSHCQTHFVDLASVADPKDLSAMTGLVQDSGVSLVRVGLRRQWQWVQRETQDQRETEIGFRAFADGEPRAEQKCGMIQANGEWRTEECGEPRPFICYDENVADSFVRPDVVQNWGSARNHCRTKHLDLASVHSADQNAQLVQLLNGTKDGAWIGLTHRVWSWSDGSHPGFLPWTGDTPRGEGGCAALDLSAEPVGLVPCNCSVPLPFYCYSFPVKQYTVQITMSAAEGAVALAADAFTKLVQSRLSALGVTKDLRLSWRKRPQKVLPGPKP</sequence>
<dbReference type="PROSITE" id="PS50041">
    <property type="entry name" value="C_TYPE_LECTIN_2"/>
    <property type="match status" value="2"/>
</dbReference>
<name>A0AAV2KLX2_KNICA</name>
<evidence type="ECO:0000313" key="3">
    <source>
        <dbReference type="EMBL" id="CAL1589773.1"/>
    </source>
</evidence>
<dbReference type="InterPro" id="IPR016187">
    <property type="entry name" value="CTDL_fold"/>
</dbReference>
<dbReference type="InterPro" id="IPR001304">
    <property type="entry name" value="C-type_lectin-like"/>
</dbReference>
<feature type="chain" id="PRO_5043696469" description="C-type lectin domain-containing protein" evidence="1">
    <location>
        <begin position="21"/>
        <end position="309"/>
    </location>
</feature>
<feature type="domain" description="C-type lectin" evidence="2">
    <location>
        <begin position="150"/>
        <end position="248"/>
    </location>
</feature>
<dbReference type="PANTHER" id="PTHR45784:SF5">
    <property type="entry name" value="C-TYPE LECTIN DOMAIN FAMILY 20 MEMBER A-RELATED"/>
    <property type="match status" value="1"/>
</dbReference>
<dbReference type="SMART" id="SM00034">
    <property type="entry name" value="CLECT"/>
    <property type="match status" value="2"/>
</dbReference>
<dbReference type="SUPFAM" id="SSF56436">
    <property type="entry name" value="C-type lectin-like"/>
    <property type="match status" value="2"/>
</dbReference>
<feature type="signal peptide" evidence="1">
    <location>
        <begin position="1"/>
        <end position="20"/>
    </location>
</feature>
<accession>A0AAV2KLX2</accession>
<evidence type="ECO:0000256" key="1">
    <source>
        <dbReference type="SAM" id="SignalP"/>
    </source>
</evidence>
<reference evidence="3 4" key="1">
    <citation type="submission" date="2024-04" db="EMBL/GenBank/DDBJ databases">
        <authorList>
            <person name="Waldvogel A.-M."/>
            <person name="Schoenle A."/>
        </authorList>
    </citation>
    <scope>NUCLEOTIDE SEQUENCE [LARGE SCALE GENOMIC DNA]</scope>
</reference>
<evidence type="ECO:0000313" key="4">
    <source>
        <dbReference type="Proteomes" id="UP001497482"/>
    </source>
</evidence>
<dbReference type="InterPro" id="IPR016186">
    <property type="entry name" value="C-type_lectin-like/link_sf"/>
</dbReference>
<dbReference type="Pfam" id="PF00059">
    <property type="entry name" value="Lectin_C"/>
    <property type="match status" value="2"/>
</dbReference>
<dbReference type="Proteomes" id="UP001497482">
    <property type="component" value="Chromosome 19"/>
</dbReference>
<proteinExistence type="predicted"/>
<keyword evidence="1" id="KW-0732">Signal</keyword>
<dbReference type="EMBL" id="OZ035841">
    <property type="protein sequence ID" value="CAL1589773.1"/>
    <property type="molecule type" value="Genomic_DNA"/>
</dbReference>
<organism evidence="3 4">
    <name type="scientific">Knipowitschia caucasica</name>
    <name type="common">Caucasian dwarf goby</name>
    <name type="synonym">Pomatoschistus caucasicus</name>
    <dbReference type="NCBI Taxonomy" id="637954"/>
    <lineage>
        <taxon>Eukaryota</taxon>
        <taxon>Metazoa</taxon>
        <taxon>Chordata</taxon>
        <taxon>Craniata</taxon>
        <taxon>Vertebrata</taxon>
        <taxon>Euteleostomi</taxon>
        <taxon>Actinopterygii</taxon>
        <taxon>Neopterygii</taxon>
        <taxon>Teleostei</taxon>
        <taxon>Neoteleostei</taxon>
        <taxon>Acanthomorphata</taxon>
        <taxon>Gobiaria</taxon>
        <taxon>Gobiiformes</taxon>
        <taxon>Gobioidei</taxon>
        <taxon>Gobiidae</taxon>
        <taxon>Gobiinae</taxon>
        <taxon>Knipowitschia</taxon>
    </lineage>
</organism>
<feature type="domain" description="C-type lectin" evidence="2">
    <location>
        <begin position="21"/>
        <end position="135"/>
    </location>
</feature>
<dbReference type="Gene3D" id="3.10.100.10">
    <property type="entry name" value="Mannose-Binding Protein A, subunit A"/>
    <property type="match status" value="2"/>
</dbReference>